<evidence type="ECO:0000256" key="10">
    <source>
        <dbReference type="PROSITE-ProRule" id="PRU00175"/>
    </source>
</evidence>
<feature type="region of interest" description="Disordered" evidence="12">
    <location>
        <begin position="1133"/>
        <end position="1167"/>
    </location>
</feature>
<dbReference type="PANTHER" id="PTHR46200">
    <property type="entry name" value="GATOR COMPLEX PROTEIN WDR24"/>
    <property type="match status" value="1"/>
</dbReference>
<dbReference type="VEuPathDB" id="FungiDB:B1J91_E01485g"/>
<evidence type="ECO:0000256" key="3">
    <source>
        <dbReference type="ARBA" id="ARBA00015098"/>
    </source>
</evidence>
<comment type="subcellular location">
    <subcellularLocation>
        <location evidence="1">Vacuole</location>
    </subcellularLocation>
</comment>
<keyword evidence="9" id="KW-0862">Zinc</keyword>
<dbReference type="InterPro" id="IPR001680">
    <property type="entry name" value="WD40_rpt"/>
</dbReference>
<feature type="compositionally biased region" description="Basic and acidic residues" evidence="12">
    <location>
        <begin position="942"/>
        <end position="954"/>
    </location>
</feature>
<proteinExistence type="inferred from homology"/>
<comment type="similarity">
    <text evidence="2">Belongs to the WD repeat RTC1 family.</text>
</comment>
<feature type="compositionally biased region" description="Low complexity" evidence="12">
    <location>
        <begin position="130"/>
        <end position="147"/>
    </location>
</feature>
<dbReference type="EMBL" id="LLZZ01000191">
    <property type="protein sequence ID" value="KTA95104.1"/>
    <property type="molecule type" value="Genomic_DNA"/>
</dbReference>
<name>A0A0W0CGT6_CANGB</name>
<keyword evidence="4" id="KW-0926">Vacuole</keyword>
<accession>A0A0W0CGT6</accession>
<dbReference type="EMBL" id="LLZZ01000151">
    <property type="protein sequence ID" value="KTA98821.1"/>
    <property type="molecule type" value="Genomic_DNA"/>
</dbReference>
<dbReference type="VEuPathDB" id="FungiDB:GVI51_E01243"/>
<keyword evidence="7" id="KW-0677">Repeat</keyword>
<feature type="repeat" description="WD" evidence="11">
    <location>
        <begin position="280"/>
        <end position="322"/>
    </location>
</feature>
<dbReference type="GO" id="GO:0061700">
    <property type="term" value="C:GATOR2 complex"/>
    <property type="evidence" value="ECO:0007669"/>
    <property type="project" value="TreeGrafter"/>
</dbReference>
<dbReference type="SMART" id="SM00320">
    <property type="entry name" value="WD40"/>
    <property type="match status" value="2"/>
</dbReference>
<feature type="region of interest" description="Disordered" evidence="12">
    <location>
        <begin position="1"/>
        <end position="35"/>
    </location>
</feature>
<feature type="region of interest" description="Disordered" evidence="12">
    <location>
        <begin position="1096"/>
        <end position="1115"/>
    </location>
</feature>
<evidence type="ECO:0000313" key="15">
    <source>
        <dbReference type="EMBL" id="KTA98821.1"/>
    </source>
</evidence>
<dbReference type="PROSITE" id="PS00678">
    <property type="entry name" value="WD_REPEATS_1"/>
    <property type="match status" value="1"/>
</dbReference>
<organism evidence="15 16">
    <name type="scientific">Candida glabrata</name>
    <name type="common">Yeast</name>
    <name type="synonym">Torulopsis glabrata</name>
    <dbReference type="NCBI Taxonomy" id="5478"/>
    <lineage>
        <taxon>Eukaryota</taxon>
        <taxon>Fungi</taxon>
        <taxon>Dikarya</taxon>
        <taxon>Ascomycota</taxon>
        <taxon>Saccharomycotina</taxon>
        <taxon>Saccharomycetes</taxon>
        <taxon>Saccharomycetales</taxon>
        <taxon>Saccharomycetaceae</taxon>
        <taxon>Nakaseomyces</taxon>
    </lineage>
</organism>
<keyword evidence="5 11" id="KW-0853">WD repeat</keyword>
<dbReference type="PANTHER" id="PTHR46200:SF1">
    <property type="entry name" value="GATOR COMPLEX PROTEIN WDR24"/>
    <property type="match status" value="1"/>
</dbReference>
<dbReference type="InterPro" id="IPR037590">
    <property type="entry name" value="WDR24"/>
</dbReference>
<dbReference type="InterPro" id="IPR019775">
    <property type="entry name" value="WD40_repeat_CS"/>
</dbReference>
<dbReference type="Pfam" id="PF17120">
    <property type="entry name" value="zf-RING_16"/>
    <property type="match status" value="1"/>
</dbReference>
<dbReference type="GO" id="GO:0005829">
    <property type="term" value="C:cytosol"/>
    <property type="evidence" value="ECO:0007669"/>
    <property type="project" value="TreeGrafter"/>
</dbReference>
<dbReference type="GO" id="GO:1904263">
    <property type="term" value="P:positive regulation of TORC1 signaling"/>
    <property type="evidence" value="ECO:0007669"/>
    <property type="project" value="EnsemblFungi"/>
</dbReference>
<dbReference type="PROSITE" id="PS50082">
    <property type="entry name" value="WD_REPEATS_2"/>
    <property type="match status" value="2"/>
</dbReference>
<feature type="region of interest" description="Disordered" evidence="12">
    <location>
        <begin position="107"/>
        <end position="159"/>
    </location>
</feature>
<dbReference type="Proteomes" id="UP000054886">
    <property type="component" value="Unassembled WGS sequence"/>
</dbReference>
<protein>
    <recommendedName>
        <fullName evidence="3">Restriction of telomere capping protein 1</fullName>
    </recommendedName>
</protein>
<evidence type="ECO:0000259" key="13">
    <source>
        <dbReference type="PROSITE" id="PS50089"/>
    </source>
</evidence>
<reference evidence="15 16" key="1">
    <citation type="submission" date="2015-10" db="EMBL/GenBank/DDBJ databases">
        <title>Draft genomes sequences of Candida glabrata isolates 1A, 1B, 2A, 2B, 3A and 3B.</title>
        <authorList>
            <person name="Haavelsrud O.E."/>
            <person name="Gaustad P."/>
        </authorList>
    </citation>
    <scope>NUCLEOTIDE SEQUENCE [LARGE SCALE GENOMIC DNA]</scope>
    <source>
        <strain evidence="15">910700640</strain>
    </source>
</reference>
<evidence type="ECO:0000313" key="16">
    <source>
        <dbReference type="Proteomes" id="UP000054886"/>
    </source>
</evidence>
<evidence type="ECO:0000256" key="7">
    <source>
        <dbReference type="ARBA" id="ARBA00022737"/>
    </source>
</evidence>
<evidence type="ECO:0000256" key="11">
    <source>
        <dbReference type="PROSITE-ProRule" id="PRU00221"/>
    </source>
</evidence>
<evidence type="ECO:0000256" key="4">
    <source>
        <dbReference type="ARBA" id="ARBA00022554"/>
    </source>
</evidence>
<evidence type="ECO:0000256" key="6">
    <source>
        <dbReference type="ARBA" id="ARBA00022723"/>
    </source>
</evidence>
<dbReference type="GO" id="GO:0016239">
    <property type="term" value="P:positive regulation of macroautophagy"/>
    <property type="evidence" value="ECO:0007669"/>
    <property type="project" value="TreeGrafter"/>
</dbReference>
<feature type="region of interest" description="Disordered" evidence="12">
    <location>
        <begin position="1009"/>
        <end position="1054"/>
    </location>
</feature>
<feature type="compositionally biased region" description="Acidic residues" evidence="12">
    <location>
        <begin position="1024"/>
        <end position="1044"/>
    </location>
</feature>
<dbReference type="SUPFAM" id="SSF50978">
    <property type="entry name" value="WD40 repeat-like"/>
    <property type="match status" value="1"/>
</dbReference>
<evidence type="ECO:0000256" key="8">
    <source>
        <dbReference type="ARBA" id="ARBA00022771"/>
    </source>
</evidence>
<comment type="caution">
    <text evidence="15">The sequence shown here is derived from an EMBL/GenBank/DDBJ whole genome shotgun (WGS) entry which is preliminary data.</text>
</comment>
<dbReference type="InterPro" id="IPR015943">
    <property type="entry name" value="WD40/YVTN_repeat-like_dom_sf"/>
</dbReference>
<dbReference type="Gene3D" id="2.130.10.10">
    <property type="entry name" value="YVTN repeat-like/Quinoprotein amine dehydrogenase"/>
    <property type="match status" value="2"/>
</dbReference>
<dbReference type="CDD" id="cd16488">
    <property type="entry name" value="mRING-H2-C3H3C2_Mio-like"/>
    <property type="match status" value="1"/>
</dbReference>
<dbReference type="InterPro" id="IPR036322">
    <property type="entry name" value="WD40_repeat_dom_sf"/>
</dbReference>
<dbReference type="VEuPathDB" id="FungiDB:CAGL0E01485g"/>
<keyword evidence="8 10" id="KW-0863">Zinc-finger</keyword>
<feature type="domain" description="RING-type" evidence="13">
    <location>
        <begin position="1289"/>
        <end position="1328"/>
    </location>
</feature>
<dbReference type="GO" id="GO:0008270">
    <property type="term" value="F:zinc ion binding"/>
    <property type="evidence" value="ECO:0007669"/>
    <property type="project" value="UniProtKB-KW"/>
</dbReference>
<dbReference type="PROSITE" id="PS50089">
    <property type="entry name" value="ZF_RING_2"/>
    <property type="match status" value="1"/>
</dbReference>
<feature type="compositionally biased region" description="Basic and acidic residues" evidence="12">
    <location>
        <begin position="1010"/>
        <end position="1019"/>
    </location>
</feature>
<gene>
    <name evidence="15" type="ORF">AO440_000937</name>
    <name evidence="14" type="ORF">AO440_000960</name>
</gene>
<keyword evidence="6" id="KW-0479">Metal-binding</keyword>
<evidence type="ECO:0000256" key="2">
    <source>
        <dbReference type="ARBA" id="ARBA00008863"/>
    </source>
</evidence>
<dbReference type="InterPro" id="IPR049566">
    <property type="entry name" value="WDR59_RTC1-like_RING_Znf"/>
</dbReference>
<feature type="region of interest" description="Disordered" evidence="12">
    <location>
        <begin position="942"/>
        <end position="973"/>
    </location>
</feature>
<dbReference type="GO" id="GO:0005774">
    <property type="term" value="C:vacuolar membrane"/>
    <property type="evidence" value="ECO:0007669"/>
    <property type="project" value="TreeGrafter"/>
</dbReference>
<evidence type="ECO:0000256" key="5">
    <source>
        <dbReference type="ARBA" id="ARBA00022574"/>
    </source>
</evidence>
<evidence type="ECO:0000256" key="1">
    <source>
        <dbReference type="ARBA" id="ARBA00004116"/>
    </source>
</evidence>
<evidence type="ECO:0000256" key="12">
    <source>
        <dbReference type="SAM" id="MobiDB-lite"/>
    </source>
</evidence>
<dbReference type="Pfam" id="PF00400">
    <property type="entry name" value="WD40"/>
    <property type="match status" value="2"/>
</dbReference>
<evidence type="ECO:0000256" key="9">
    <source>
        <dbReference type="ARBA" id="ARBA00022833"/>
    </source>
</evidence>
<sequence>MNFSPNKNMPAGSGGNGQDRVLHRTSSSAGKNAMKGVFSQPHLSGANSSTHMYIHDSAVRPKLTAKYSYGSTYAVGSQWYDFSSSNRGPSNSYGSSYEDKFIMGNANRRRTGTPYQGNQFHGTHNHAHSHSQYSSSPHISSSRSKSSQKSDAKKSTIKFHHRTNNEISSIDKVNDPSMQGLICAGKTHLGYYKFSTVDNSMTCVHDFITSNNRNTPKGNSWILPNLSKRTKGAKISNIADVKCGFHNYSNVIAICNNSTDISLYDLNRTTPAEDPMIQILSGHTRAINSFDFNMSQTNLIISGGQDGCVKVWDIRSDSMKRQGRSDLNIKTANDSIRDVKWMPSHNFASLPSSADGKSLNISSPGYTFASIHDTGVLLKYDLRQTTQVDKKINAHSGPGLCLNWHPHQDYIATGGRDGKCSLWYVGDRRSTDQSPYSTTFLSSNATTNTSSIGIGYPGNPVASTFIPETTINTGSPITKLKFRPNYDKIALNSLIALSSMGDEAEVNIYSLARKYIPKHLLTTGKPSLGLVWWNSNLIFNVDSAGYINGWDITNEPTVLDELPKNIVRWRDVDGSGLLFLNQDTGSYEVSDQDELIDLHTFQKQSSSTVKGDTATPGIGLMANIKRGLSHNNVSHFPTERPIPKRSAFSNISKVPISSSTQSSVNKSSTSLSTLATQDELLENKFLKSPLVIPFELPEAYQYSRESKIMELNKRSYIPKVSSVRGSNIEVFKFLARELEFSFRQDKNNEDDAELSRQQSVNEENIRSDLMKRFDISENATWANIVKDKSNKTRERANSISIKQSPIVLSDESEIKSPTIQKLESGDNNVKYESNITKEIQQEKTKNFNPEYRINLLLELVESSNHNASVYSIIDDLPNFKIWMLIRDSLLWDIKMYSSFSENETPEELTGGQLEYPLTNTRKQSLVSDLSRLGTSELSSDYAEHPHAYHGKSDYSSDASEGIKSPVSKLGEQLKGEESNKFVLGRRLSSMSPKRSPDIPKLAAALKIHRQRNENNRESEIESSAIEEEEEDEEEDDDKFNDDEDFKGPATTKDNTIHSIPILNKREARTSFIDTFMTNENSPDAFHNVPYLNKNQSPGYGYSSPKNKNGPSHSFANTPSKLAFLKKLSPRTMSSHSVTRAPSSDWHVEHDPTLQVPPPEKKGAPDNLPPWNTTKLLRQIHANALEMGNVILAVNVLILFQDVYNIAPISIVKESVVHFVRLLHQYELFEIAAAILKYCPWDDLLGPEGDQSTVEIFCERCGELITNEQGKDLPHGYWYCQACNRTNTLCVVCNTPLRKLTMAALKCGHEGHFECFTQWFITEGMSECPAGCTAALL</sequence>
<dbReference type="VEuPathDB" id="FungiDB:GWK60_E01243"/>
<feature type="compositionally biased region" description="Polar residues" evidence="12">
    <location>
        <begin position="113"/>
        <end position="122"/>
    </location>
</feature>
<dbReference type="PROSITE" id="PS50294">
    <property type="entry name" value="WD_REPEATS_REGION"/>
    <property type="match status" value="2"/>
</dbReference>
<feature type="repeat" description="WD" evidence="11">
    <location>
        <begin position="392"/>
        <end position="433"/>
    </location>
</feature>
<evidence type="ECO:0000313" key="14">
    <source>
        <dbReference type="EMBL" id="KTA95104.1"/>
    </source>
</evidence>
<dbReference type="InterPro" id="IPR001841">
    <property type="entry name" value="Znf_RING"/>
</dbReference>